<gene>
    <name evidence="3" type="primary">LOC111012032</name>
</gene>
<dbReference type="AlphaFoldDB" id="A0A6J1CIZ2"/>
<keyword evidence="1" id="KW-0812">Transmembrane</keyword>
<reference evidence="3" key="1">
    <citation type="submission" date="2025-08" db="UniProtKB">
        <authorList>
            <consortium name="RefSeq"/>
        </authorList>
    </citation>
    <scope>IDENTIFICATION</scope>
    <source>
        <strain evidence="3">OHB3-1</strain>
    </source>
</reference>
<dbReference type="KEGG" id="mcha:111012032"/>
<evidence type="ECO:0000313" key="3">
    <source>
        <dbReference type="RefSeq" id="XP_022141745.1"/>
    </source>
</evidence>
<keyword evidence="1" id="KW-1133">Transmembrane helix</keyword>
<name>A0A6J1CIZ2_MOMCH</name>
<protein>
    <submittedName>
        <fullName evidence="3">Uncharacterized protein LOC111012032 isoform X1</fullName>
    </submittedName>
</protein>
<accession>A0A6J1CIZ2</accession>
<evidence type="ECO:0000256" key="1">
    <source>
        <dbReference type="SAM" id="Phobius"/>
    </source>
</evidence>
<dbReference type="RefSeq" id="XP_022141745.1">
    <property type="nucleotide sequence ID" value="XM_022286053.1"/>
</dbReference>
<keyword evidence="2" id="KW-1185">Reference proteome</keyword>
<organism evidence="2 3">
    <name type="scientific">Momordica charantia</name>
    <name type="common">Bitter gourd</name>
    <name type="synonym">Balsam pear</name>
    <dbReference type="NCBI Taxonomy" id="3673"/>
    <lineage>
        <taxon>Eukaryota</taxon>
        <taxon>Viridiplantae</taxon>
        <taxon>Streptophyta</taxon>
        <taxon>Embryophyta</taxon>
        <taxon>Tracheophyta</taxon>
        <taxon>Spermatophyta</taxon>
        <taxon>Magnoliopsida</taxon>
        <taxon>eudicotyledons</taxon>
        <taxon>Gunneridae</taxon>
        <taxon>Pentapetalae</taxon>
        <taxon>rosids</taxon>
        <taxon>fabids</taxon>
        <taxon>Cucurbitales</taxon>
        <taxon>Cucurbitaceae</taxon>
        <taxon>Momordiceae</taxon>
        <taxon>Momordica</taxon>
    </lineage>
</organism>
<evidence type="ECO:0000313" key="2">
    <source>
        <dbReference type="Proteomes" id="UP000504603"/>
    </source>
</evidence>
<feature type="transmembrane region" description="Helical" evidence="1">
    <location>
        <begin position="165"/>
        <end position="185"/>
    </location>
</feature>
<keyword evidence="1" id="KW-0472">Membrane</keyword>
<dbReference type="OrthoDB" id="2107166at2759"/>
<dbReference type="Proteomes" id="UP000504603">
    <property type="component" value="Unplaced"/>
</dbReference>
<dbReference type="GeneID" id="111012032"/>
<proteinExistence type="predicted"/>
<sequence length="287" mass="32721">MELKVSQRNRADRFSLLPKLLPQPTLPSQTHRTWAYAKRSSKNQFGAVALRWRFQLQDIPRDQSFTKHHFVRIVEGCQLGRGETFTSILKQNGVSTHSIVIVNRKIGDTDLEHKGQDSKIRNPLAIRDVYQLQEKLQSSLNGLQNYKKLFLHVSPRLPPARTTSFIVLVPLIVFCARCIIGASYARVSKTSKLKTIDKSEGEHHKFRSGHWRSALRDIRELDGLDSESSTDPSVSNSPSVDEQISVEDLSHAYKKLDKDYEKFLSECGLSNCGYWRGVPRVNKKGIH</sequence>